<gene>
    <name evidence="2" type="ORF">MCOM1403_LOCUS10672</name>
</gene>
<protein>
    <submittedName>
        <fullName evidence="2">Uncharacterized protein</fullName>
    </submittedName>
</protein>
<evidence type="ECO:0000256" key="1">
    <source>
        <dbReference type="SAM" id="MobiDB-lite"/>
    </source>
</evidence>
<evidence type="ECO:0000313" key="2">
    <source>
        <dbReference type="EMBL" id="CAD8524254.1"/>
    </source>
</evidence>
<sequence length="157" mass="17333">MARKRDVVARSLPIIVALAFAIATLNTSNRLSALRDEHGKLEQLHRIATSDLKKLMAQRDCKEKLDALEVTHAEDLATHVSETQMKIEEYEGSNKDLRDELEACELAKSEARANEGEALAKLESSRNEAKQLEQEVGQMRAQGCREDPPAPDAPGAS</sequence>
<name>A0A7S0IKJ6_MICPS</name>
<feature type="compositionally biased region" description="Basic and acidic residues" evidence="1">
    <location>
        <begin position="116"/>
        <end position="133"/>
    </location>
</feature>
<feature type="region of interest" description="Disordered" evidence="1">
    <location>
        <begin position="116"/>
        <end position="157"/>
    </location>
</feature>
<dbReference type="AlphaFoldDB" id="A0A7S0IKJ6"/>
<organism evidence="2">
    <name type="scientific">Micromonas pusilla</name>
    <name type="common">Picoplanktonic green alga</name>
    <name type="synonym">Chromulina pusilla</name>
    <dbReference type="NCBI Taxonomy" id="38833"/>
    <lineage>
        <taxon>Eukaryota</taxon>
        <taxon>Viridiplantae</taxon>
        <taxon>Chlorophyta</taxon>
        <taxon>Mamiellophyceae</taxon>
        <taxon>Mamiellales</taxon>
        <taxon>Mamiellaceae</taxon>
        <taxon>Micromonas</taxon>
    </lineage>
</organism>
<accession>A0A7S0IKJ6</accession>
<proteinExistence type="predicted"/>
<dbReference type="EMBL" id="HBEQ01013282">
    <property type="protein sequence ID" value="CAD8524254.1"/>
    <property type="molecule type" value="Transcribed_RNA"/>
</dbReference>
<reference evidence="2" key="1">
    <citation type="submission" date="2021-01" db="EMBL/GenBank/DDBJ databases">
        <authorList>
            <person name="Corre E."/>
            <person name="Pelletier E."/>
            <person name="Niang G."/>
            <person name="Scheremetjew M."/>
            <person name="Finn R."/>
            <person name="Kale V."/>
            <person name="Holt S."/>
            <person name="Cochrane G."/>
            <person name="Meng A."/>
            <person name="Brown T."/>
            <person name="Cohen L."/>
        </authorList>
    </citation>
    <scope>NUCLEOTIDE SEQUENCE</scope>
    <source>
        <strain evidence="2">CCMP1723</strain>
    </source>
</reference>